<evidence type="ECO:0000313" key="2">
    <source>
        <dbReference type="EMBL" id="KAK8776743.1"/>
    </source>
</evidence>
<feature type="region of interest" description="Disordered" evidence="1">
    <location>
        <begin position="98"/>
        <end position="117"/>
    </location>
</feature>
<evidence type="ECO:0000313" key="3">
    <source>
        <dbReference type="Proteomes" id="UP001321473"/>
    </source>
</evidence>
<name>A0AAQ4EQC3_AMBAM</name>
<comment type="caution">
    <text evidence="2">The sequence shown here is derived from an EMBL/GenBank/DDBJ whole genome shotgun (WGS) entry which is preliminary data.</text>
</comment>
<protein>
    <submittedName>
        <fullName evidence="2">Uncharacterized protein</fullName>
    </submittedName>
</protein>
<reference evidence="2 3" key="1">
    <citation type="journal article" date="2023" name="Arcadia Sci">
        <title>De novo assembly of a long-read Amblyomma americanum tick genome.</title>
        <authorList>
            <person name="Chou S."/>
            <person name="Poskanzer K.E."/>
            <person name="Rollins M."/>
            <person name="Thuy-Boun P.S."/>
        </authorList>
    </citation>
    <scope>NUCLEOTIDE SEQUENCE [LARGE SCALE GENOMIC DNA]</scope>
    <source>
        <strain evidence="2">F_SG_1</strain>
        <tissue evidence="2">Salivary glands</tissue>
    </source>
</reference>
<proteinExistence type="predicted"/>
<dbReference type="EMBL" id="JARKHS020012596">
    <property type="protein sequence ID" value="KAK8776743.1"/>
    <property type="molecule type" value="Genomic_DNA"/>
</dbReference>
<accession>A0AAQ4EQC3</accession>
<evidence type="ECO:0000256" key="1">
    <source>
        <dbReference type="SAM" id="MobiDB-lite"/>
    </source>
</evidence>
<organism evidence="2 3">
    <name type="scientific">Amblyomma americanum</name>
    <name type="common">Lone star tick</name>
    <dbReference type="NCBI Taxonomy" id="6943"/>
    <lineage>
        <taxon>Eukaryota</taxon>
        <taxon>Metazoa</taxon>
        <taxon>Ecdysozoa</taxon>
        <taxon>Arthropoda</taxon>
        <taxon>Chelicerata</taxon>
        <taxon>Arachnida</taxon>
        <taxon>Acari</taxon>
        <taxon>Parasitiformes</taxon>
        <taxon>Ixodida</taxon>
        <taxon>Ixodoidea</taxon>
        <taxon>Ixodidae</taxon>
        <taxon>Amblyomminae</taxon>
        <taxon>Amblyomma</taxon>
    </lineage>
</organism>
<dbReference type="Proteomes" id="UP001321473">
    <property type="component" value="Unassembled WGS sequence"/>
</dbReference>
<gene>
    <name evidence="2" type="ORF">V5799_029913</name>
</gene>
<keyword evidence="3" id="KW-1185">Reference proteome</keyword>
<sequence>MFLKAEFKFICIFCGLIWRGKRRKSRHLKSGSTQRGRAAWSRSFGLSLPPFVSSSWSQRCWRLRSCLSARWLVIVLTRAGPSATPSCLYHRHIIHGAPTPGSASRPDPSQPDRSSRPSAIYALPQAGLTWNAAQTPALVPVRVHRMCHSTHPPSPQR</sequence>
<dbReference type="AlphaFoldDB" id="A0AAQ4EQC3"/>